<proteinExistence type="predicted"/>
<evidence type="ECO:0000259" key="6">
    <source>
        <dbReference type="SMART" id="SM01007"/>
    </source>
</evidence>
<dbReference type="GO" id="GO:0046872">
    <property type="term" value="F:metal ion binding"/>
    <property type="evidence" value="ECO:0007669"/>
    <property type="project" value="UniProtKB-KW"/>
</dbReference>
<comment type="caution">
    <text evidence="7">The sequence shown here is derived from an EMBL/GenBank/DDBJ whole genome shotgun (WGS) entry which is preliminary data.</text>
</comment>
<feature type="domain" description="Class II aldolase/adducin N-terminal" evidence="6">
    <location>
        <begin position="1"/>
        <end position="133"/>
    </location>
</feature>
<gene>
    <name evidence="7" type="ORF">FVE85_1465</name>
</gene>
<evidence type="ECO:0000256" key="5">
    <source>
        <dbReference type="ARBA" id="ARBA00023239"/>
    </source>
</evidence>
<evidence type="ECO:0000256" key="1">
    <source>
        <dbReference type="ARBA" id="ARBA00022605"/>
    </source>
</evidence>
<dbReference type="InterPro" id="IPR036409">
    <property type="entry name" value="Aldolase_II/adducin_N_sf"/>
</dbReference>
<reference evidence="8" key="1">
    <citation type="journal article" date="2019" name="Nat. Commun.">
        <title>Expansion of phycobilisome linker gene families in mesophilic red algae.</title>
        <authorList>
            <person name="Lee J."/>
            <person name="Kim D."/>
            <person name="Bhattacharya D."/>
            <person name="Yoon H.S."/>
        </authorList>
    </citation>
    <scope>NUCLEOTIDE SEQUENCE [LARGE SCALE GENOMIC DNA]</scope>
    <source>
        <strain evidence="8">CCMP 1328</strain>
    </source>
</reference>
<dbReference type="Gene3D" id="3.40.225.10">
    <property type="entry name" value="Class II aldolase/adducin N-terminal domain"/>
    <property type="match status" value="1"/>
</dbReference>
<dbReference type="GO" id="GO:0046570">
    <property type="term" value="F:methylthioribulose 1-phosphate dehydratase activity"/>
    <property type="evidence" value="ECO:0007669"/>
    <property type="project" value="TreeGrafter"/>
</dbReference>
<dbReference type="OrthoDB" id="191080at2759"/>
<keyword evidence="5" id="KW-0456">Lyase</keyword>
<organism evidence="7 8">
    <name type="scientific">Porphyridium purpureum</name>
    <name type="common">Red alga</name>
    <name type="synonym">Porphyridium cruentum</name>
    <dbReference type="NCBI Taxonomy" id="35688"/>
    <lineage>
        <taxon>Eukaryota</taxon>
        <taxon>Rhodophyta</taxon>
        <taxon>Bangiophyceae</taxon>
        <taxon>Porphyridiales</taxon>
        <taxon>Porphyridiaceae</taxon>
        <taxon>Porphyridium</taxon>
    </lineage>
</organism>
<keyword evidence="1" id="KW-0028">Amino-acid biosynthesis</keyword>
<dbReference type="NCBIfam" id="TIGR03328">
    <property type="entry name" value="salvage_mtnB"/>
    <property type="match status" value="1"/>
</dbReference>
<dbReference type="InterPro" id="IPR017714">
    <property type="entry name" value="MethylthioRu-1-P_deHdtase_MtnB"/>
</dbReference>
<evidence type="ECO:0000313" key="8">
    <source>
        <dbReference type="Proteomes" id="UP000324585"/>
    </source>
</evidence>
<dbReference type="PANTHER" id="PTHR10640">
    <property type="entry name" value="METHYLTHIORIBULOSE-1-PHOSPHATE DEHYDRATASE"/>
    <property type="match status" value="1"/>
</dbReference>
<keyword evidence="4" id="KW-0486">Methionine biosynthesis</keyword>
<evidence type="ECO:0000256" key="3">
    <source>
        <dbReference type="ARBA" id="ARBA00022833"/>
    </source>
</evidence>
<evidence type="ECO:0000313" key="7">
    <source>
        <dbReference type="EMBL" id="KAA8495310.1"/>
    </source>
</evidence>
<dbReference type="AlphaFoldDB" id="A0A5J4YWH7"/>
<dbReference type="SMART" id="SM01007">
    <property type="entry name" value="Aldolase_II"/>
    <property type="match status" value="1"/>
</dbReference>
<keyword evidence="3" id="KW-0862">Zinc</keyword>
<dbReference type="PANTHER" id="PTHR10640:SF7">
    <property type="entry name" value="METHYLTHIORIBULOSE-1-PHOSPHATE DEHYDRATASE"/>
    <property type="match status" value="1"/>
</dbReference>
<dbReference type="InterPro" id="IPR001303">
    <property type="entry name" value="Aldolase_II/adducin_N"/>
</dbReference>
<keyword evidence="2" id="KW-0479">Metal-binding</keyword>
<evidence type="ECO:0000256" key="4">
    <source>
        <dbReference type="ARBA" id="ARBA00023167"/>
    </source>
</evidence>
<dbReference type="Pfam" id="PF00596">
    <property type="entry name" value="Aldolase_II"/>
    <property type="match status" value="1"/>
</dbReference>
<protein>
    <submittedName>
        <fullName evidence="7">Putative methylthioribulose-1-phosphate dehydratase</fullName>
    </submittedName>
</protein>
<dbReference type="GO" id="GO:0019509">
    <property type="term" value="P:L-methionine salvage from methylthioadenosine"/>
    <property type="evidence" value="ECO:0007669"/>
    <property type="project" value="InterPro"/>
</dbReference>
<dbReference type="EMBL" id="VRMN01000003">
    <property type="protein sequence ID" value="KAA8495310.1"/>
    <property type="molecule type" value="Genomic_DNA"/>
</dbReference>
<dbReference type="GO" id="GO:0005737">
    <property type="term" value="C:cytoplasm"/>
    <property type="evidence" value="ECO:0007669"/>
    <property type="project" value="InterPro"/>
</dbReference>
<dbReference type="SUPFAM" id="SSF53639">
    <property type="entry name" value="AraD/HMP-PK domain-like"/>
    <property type="match status" value="1"/>
</dbReference>
<sequence length="146" mass="15965">MEAPATKDLKISACRPLFYLAFELRGAGACLHSHSINAVMATLVFSGSEYTVTQLEMMKGLEGHGYYDTLTIPIIENTAHEAELEASMREAMLKYPGSPAVLVRRHGVYVWGSDWVQAKTQAECLDFLFQASVAMKQLGIANPAAP</sequence>
<keyword evidence="8" id="KW-1185">Reference proteome</keyword>
<accession>A0A5J4YWH7</accession>
<evidence type="ECO:0000256" key="2">
    <source>
        <dbReference type="ARBA" id="ARBA00022723"/>
    </source>
</evidence>
<dbReference type="Proteomes" id="UP000324585">
    <property type="component" value="Unassembled WGS sequence"/>
</dbReference>
<name>A0A5J4YWH7_PORPP</name>